<evidence type="ECO:0000313" key="2">
    <source>
        <dbReference type="Proteomes" id="UP000266552"/>
    </source>
</evidence>
<dbReference type="RefSeq" id="WP_119848540.1">
    <property type="nucleotide sequence ID" value="NZ_CP032412.1"/>
</dbReference>
<dbReference type="AlphaFoldDB" id="A0A385TU17"/>
<protein>
    <submittedName>
        <fullName evidence="1">Uncharacterized protein</fullName>
    </submittedName>
</protein>
<dbReference type="KEGG" id="plw:D5F53_15845"/>
<dbReference type="EMBL" id="CP032412">
    <property type="protein sequence ID" value="AYB44655.1"/>
    <property type="molecule type" value="Genomic_DNA"/>
</dbReference>
<sequence>MPFIQRCLYRAEAIEGNIRSRFCGERFIQAVEDAMKREQVSRLSLFADGSRLFLYYEGHGEQVRPEILLPEANSWLAVWPGGGVERRWAAMADIFHYQAPASEQHWKRRYKDSVPYGRIARLKPEETASYVYYHYQYQEERPGDGDKYGIIGLHENMLFFYSELPATLEPAPYKGKLNTSLRPDDWAAAMDPHFIKWEESPNGQEIWRELELVREVRISAERQGTKHA</sequence>
<name>A0A385TU17_PAELA</name>
<gene>
    <name evidence="1" type="ORF">D5F53_15845</name>
</gene>
<dbReference type="Proteomes" id="UP000266552">
    <property type="component" value="Chromosome"/>
</dbReference>
<organism evidence="1 2">
    <name type="scientific">Paenibacillus lautus</name>
    <name type="common">Bacillus lautus</name>
    <dbReference type="NCBI Taxonomy" id="1401"/>
    <lineage>
        <taxon>Bacteria</taxon>
        <taxon>Bacillati</taxon>
        <taxon>Bacillota</taxon>
        <taxon>Bacilli</taxon>
        <taxon>Bacillales</taxon>
        <taxon>Paenibacillaceae</taxon>
        <taxon>Paenibacillus</taxon>
    </lineage>
</organism>
<reference evidence="1 2" key="1">
    <citation type="submission" date="2018-09" db="EMBL/GenBank/DDBJ databases">
        <title>Genome Sequence of Paenibacillus lautus Strain E7593-69, Azo Dye-Degrading Bacteria, Isolated from Commercial Tattoo Inks.</title>
        <authorList>
            <person name="Nho S.W."/>
            <person name="Kim S.-J."/>
            <person name="Kweon O."/>
            <person name="Cerniglia C.E."/>
        </authorList>
    </citation>
    <scope>NUCLEOTIDE SEQUENCE [LARGE SCALE GENOMIC DNA]</scope>
    <source>
        <strain evidence="1 2">E7593-69</strain>
    </source>
</reference>
<evidence type="ECO:0000313" key="1">
    <source>
        <dbReference type="EMBL" id="AYB44655.1"/>
    </source>
</evidence>
<accession>A0A385TU17</accession>
<keyword evidence="2" id="KW-1185">Reference proteome</keyword>
<proteinExistence type="predicted"/>